<dbReference type="EMBL" id="CBCJ010000215">
    <property type="protein sequence ID" value="CDA72822.1"/>
    <property type="molecule type" value="Genomic_DNA"/>
</dbReference>
<dbReference type="PANTHER" id="PTHR36846">
    <property type="entry name" value="PROTEIN VIAA"/>
    <property type="match status" value="1"/>
</dbReference>
<gene>
    <name evidence="2" type="ORF">BN509_00682</name>
</gene>
<accession>R6D4U9</accession>
<evidence type="ECO:0000313" key="2">
    <source>
        <dbReference type="EMBL" id="CDA72822.1"/>
    </source>
</evidence>
<dbReference type="SUPFAM" id="SSF53300">
    <property type="entry name" value="vWA-like"/>
    <property type="match status" value="1"/>
</dbReference>
<sequence>MEELRRRCFDCLGEALQRGTVLPGELEETVWDYYRKTAPSLQEFYSRYTPEWEVFYEHEQLLPSDFLDSLYRMQAAFRKRYSLAELDVAYYIERLERLPLLSPERKLLQELFLDKWHRLLTTKEYDYQYHHIESLCEGFVLLDKQNGLKTVADVTGSRVRWLLLNRPELYRRIVPYEKAMEQNRHIRELVRVLGKHSKGEKRSFDPLGGVREEQLVRHAVRSDIEGITLGNDLNHLLPVEYCYLTDEALRPVFMQKFVEKRLQVFDSRSAEDSSVLQKGRKPVSGQGPFVVCLDTSGSMQGKREILAKSALLAVAKLVDGTHRKCYVINFAEDIHCMLIKDLRADFPLLADFLNYRFDGGTNMVPALKEAVRLIQTNGWHRSDVVMISDFEMPPVGDELMKQIMGVKHRDTSFYALVFGSRPEMDYLSICDRTWEMEIPLSAR</sequence>
<protein>
    <recommendedName>
        <fullName evidence="1">VWFA domain-containing protein</fullName>
    </recommendedName>
</protein>
<feature type="domain" description="VWFA" evidence="1">
    <location>
        <begin position="290"/>
        <end position="390"/>
    </location>
</feature>
<dbReference type="InterPro" id="IPR002035">
    <property type="entry name" value="VWF_A"/>
</dbReference>
<evidence type="ECO:0000313" key="3">
    <source>
        <dbReference type="Proteomes" id="UP000018362"/>
    </source>
</evidence>
<dbReference type="AlphaFoldDB" id="R6D4U9"/>
<dbReference type="Gene3D" id="3.40.50.410">
    <property type="entry name" value="von Willebrand factor, type A domain"/>
    <property type="match status" value="1"/>
</dbReference>
<reference evidence="2" key="1">
    <citation type="submission" date="2012-11" db="EMBL/GenBank/DDBJ databases">
        <title>Dependencies among metagenomic species, viruses, plasmids and units of genetic variation.</title>
        <authorList>
            <person name="Nielsen H.B."/>
            <person name="Almeida M."/>
            <person name="Juncker A.S."/>
            <person name="Rasmussen S."/>
            <person name="Li J."/>
            <person name="Sunagawa S."/>
            <person name="Plichta D."/>
            <person name="Gautier L."/>
            <person name="Le Chatelier E."/>
            <person name="Peletier E."/>
            <person name="Bonde I."/>
            <person name="Nielsen T."/>
            <person name="Manichanh C."/>
            <person name="Arumugam M."/>
            <person name="Batto J."/>
            <person name="Santos M.B.Q.D."/>
            <person name="Blom N."/>
            <person name="Borruel N."/>
            <person name="Burgdorf K.S."/>
            <person name="Boumezbeur F."/>
            <person name="Casellas F."/>
            <person name="Dore J."/>
            <person name="Guarner F."/>
            <person name="Hansen T."/>
            <person name="Hildebrand F."/>
            <person name="Kaas R.S."/>
            <person name="Kennedy S."/>
            <person name="Kristiansen K."/>
            <person name="Kultima J.R."/>
            <person name="Leonard P."/>
            <person name="Levenez F."/>
            <person name="Lund O."/>
            <person name="Moumen B."/>
            <person name="Le Paslier D."/>
            <person name="Pons N."/>
            <person name="Pedersen O."/>
            <person name="Prifti E."/>
            <person name="Qin J."/>
            <person name="Raes J."/>
            <person name="Tap J."/>
            <person name="Tims S."/>
            <person name="Ussery D.W."/>
            <person name="Yamada T."/>
            <person name="MetaHit consortium"/>
            <person name="Renault P."/>
            <person name="Sicheritz-Ponten T."/>
            <person name="Bork P."/>
            <person name="Wang J."/>
            <person name="Brunak S."/>
            <person name="Ehrlich S.D."/>
        </authorList>
    </citation>
    <scope>NUCLEOTIDE SEQUENCE [LARGE SCALE GENOMIC DNA]</scope>
</reference>
<organism evidence="2 3">
    <name type="scientific">Phocaeicola coprocola CAG:162</name>
    <dbReference type="NCBI Taxonomy" id="1263040"/>
    <lineage>
        <taxon>Bacteria</taxon>
        <taxon>Pseudomonadati</taxon>
        <taxon>Bacteroidota</taxon>
        <taxon>Bacteroidia</taxon>
        <taxon>Bacteroidales</taxon>
        <taxon>Bacteroidaceae</taxon>
        <taxon>Phocaeicola</taxon>
    </lineage>
</organism>
<evidence type="ECO:0000259" key="1">
    <source>
        <dbReference type="Pfam" id="PF13519"/>
    </source>
</evidence>
<dbReference type="Pfam" id="PF13519">
    <property type="entry name" value="VWA_2"/>
    <property type="match status" value="1"/>
</dbReference>
<proteinExistence type="predicted"/>
<dbReference type="Proteomes" id="UP000018362">
    <property type="component" value="Unassembled WGS sequence"/>
</dbReference>
<dbReference type="PANTHER" id="PTHR36846:SF1">
    <property type="entry name" value="PROTEIN VIAA"/>
    <property type="match status" value="1"/>
</dbReference>
<dbReference type="InterPro" id="IPR036465">
    <property type="entry name" value="vWFA_dom_sf"/>
</dbReference>
<name>R6D4U9_9BACT</name>
<comment type="caution">
    <text evidence="2">The sequence shown here is derived from an EMBL/GenBank/DDBJ whole genome shotgun (WGS) entry which is preliminary data.</text>
</comment>